<organism evidence="1 2">
    <name type="scientific">Sarocladium strictum</name>
    <name type="common">Black bundle disease fungus</name>
    <name type="synonym">Acremonium strictum</name>
    <dbReference type="NCBI Taxonomy" id="5046"/>
    <lineage>
        <taxon>Eukaryota</taxon>
        <taxon>Fungi</taxon>
        <taxon>Dikarya</taxon>
        <taxon>Ascomycota</taxon>
        <taxon>Pezizomycotina</taxon>
        <taxon>Sordariomycetes</taxon>
        <taxon>Hypocreomycetidae</taxon>
        <taxon>Hypocreales</taxon>
        <taxon>Sarocladiaceae</taxon>
        <taxon>Sarocladium</taxon>
    </lineage>
</organism>
<proteinExistence type="predicted"/>
<dbReference type="AlphaFoldDB" id="A0AA39GIA0"/>
<dbReference type="PANTHER" id="PTHR41775:SF1">
    <property type="entry name" value="PEPTIDASE M6-LIKE DOMAIN-CONTAINING PROTEIN"/>
    <property type="match status" value="1"/>
</dbReference>
<evidence type="ECO:0000313" key="2">
    <source>
        <dbReference type="Proteomes" id="UP001175261"/>
    </source>
</evidence>
<comment type="caution">
    <text evidence="1">The sequence shown here is derived from an EMBL/GenBank/DDBJ whole genome shotgun (WGS) entry which is preliminary data.</text>
</comment>
<dbReference type="InterPro" id="IPR035992">
    <property type="entry name" value="Ricin_B-like_lectins"/>
</dbReference>
<reference evidence="1" key="1">
    <citation type="submission" date="2022-10" db="EMBL/GenBank/DDBJ databases">
        <title>Determination and structural analysis of whole genome sequence of Sarocladium strictum F4-1.</title>
        <authorList>
            <person name="Hu L."/>
            <person name="Jiang Y."/>
        </authorList>
    </citation>
    <scope>NUCLEOTIDE SEQUENCE</scope>
    <source>
        <strain evidence="1">F4-1</strain>
    </source>
</reference>
<gene>
    <name evidence="1" type="ORF">NLU13_4123</name>
</gene>
<sequence length="382" mass="41472">MSGTGAEQSGNVNDIWSVKWNIPEERELDDVKVFGFLTIPDDAKIGVSAHEIGHLLFGWPDLYDTDGCKASQGWVEVENQTENTSIIVDEVKSTKSVHRLWKDGDASSKEYFLVENRGITGFDQSLPGAGLLVWHIDDSIYGNTDENHPQVGLVQADGLNQLSTGGGSDAGDPFPGIGNNRTFNAISNPSSRAYGGADSFVSVTEIPSESVSMQVNITVRAMDLPPGGNEPFNSRVWYRLTNTFQGHSLDVVNDGADNAEGLVQMARTGNFSGQFWQIVPSASAGTYALRTLFLGAARQLDVYGDDKLTPHLANAGPFSGQIWKIAPWGDGTWHLENTYTGSDYYLDTMEGGPRVAMNQANIGCPTQRWTITPVRDITEAGF</sequence>
<accession>A0AA39GIA0</accession>
<dbReference type="PANTHER" id="PTHR41775">
    <property type="entry name" value="SECRETED PROTEIN-RELATED"/>
    <property type="match status" value="1"/>
</dbReference>
<name>A0AA39GIA0_SARSR</name>
<evidence type="ECO:0008006" key="3">
    <source>
        <dbReference type="Google" id="ProtNLM"/>
    </source>
</evidence>
<evidence type="ECO:0000313" key="1">
    <source>
        <dbReference type="EMBL" id="KAK0387878.1"/>
    </source>
</evidence>
<dbReference type="Proteomes" id="UP001175261">
    <property type="component" value="Unassembled WGS sequence"/>
</dbReference>
<dbReference type="EMBL" id="JAPDFR010000003">
    <property type="protein sequence ID" value="KAK0387878.1"/>
    <property type="molecule type" value="Genomic_DNA"/>
</dbReference>
<dbReference type="SUPFAM" id="SSF50370">
    <property type="entry name" value="Ricin B-like lectins"/>
    <property type="match status" value="1"/>
</dbReference>
<dbReference type="Gene3D" id="2.80.10.50">
    <property type="match status" value="1"/>
</dbReference>
<protein>
    <recommendedName>
        <fullName evidence="3">Ricin B lectin domain-containing protein</fullName>
    </recommendedName>
</protein>
<keyword evidence="2" id="KW-1185">Reference proteome</keyword>
<dbReference type="CDD" id="cd00161">
    <property type="entry name" value="beta-trefoil_Ricin-like"/>
    <property type="match status" value="1"/>
</dbReference>